<evidence type="ECO:0000256" key="2">
    <source>
        <dbReference type="SAM" id="MobiDB-lite"/>
    </source>
</evidence>
<dbReference type="CDD" id="cd02696">
    <property type="entry name" value="MurNAc-LAA"/>
    <property type="match status" value="1"/>
</dbReference>
<dbReference type="EMBL" id="JBHSWD010000002">
    <property type="protein sequence ID" value="MFC6592813.1"/>
    <property type="molecule type" value="Genomic_DNA"/>
</dbReference>
<keyword evidence="1" id="KW-0378">Hydrolase</keyword>
<proteinExistence type="predicted"/>
<dbReference type="PANTHER" id="PTHR30404:SF0">
    <property type="entry name" value="N-ACETYLMURAMOYL-L-ALANINE AMIDASE AMIC"/>
    <property type="match status" value="1"/>
</dbReference>
<gene>
    <name evidence="4" type="ORF">ACFP81_12950</name>
</gene>
<comment type="caution">
    <text evidence="4">The sequence shown here is derived from an EMBL/GenBank/DDBJ whole genome shotgun (WGS) entry which is preliminary data.</text>
</comment>
<accession>A0ABW1YEP4</accession>
<dbReference type="Proteomes" id="UP001596297">
    <property type="component" value="Unassembled WGS sequence"/>
</dbReference>
<evidence type="ECO:0000313" key="5">
    <source>
        <dbReference type="Proteomes" id="UP001596297"/>
    </source>
</evidence>
<evidence type="ECO:0000259" key="3">
    <source>
        <dbReference type="Pfam" id="PF01520"/>
    </source>
</evidence>
<dbReference type="Pfam" id="PF01520">
    <property type="entry name" value="Amidase_3"/>
    <property type="match status" value="1"/>
</dbReference>
<evidence type="ECO:0000313" key="4">
    <source>
        <dbReference type="EMBL" id="MFC6592813.1"/>
    </source>
</evidence>
<protein>
    <submittedName>
        <fullName evidence="4">N-acetylmuramoyl-L-alanine amidase</fullName>
    </submittedName>
</protein>
<name>A0ABW1YEP4_9DEIO</name>
<reference evidence="5" key="1">
    <citation type="journal article" date="2019" name="Int. J. Syst. Evol. Microbiol.">
        <title>The Global Catalogue of Microorganisms (GCM) 10K type strain sequencing project: providing services to taxonomists for standard genome sequencing and annotation.</title>
        <authorList>
            <consortium name="The Broad Institute Genomics Platform"/>
            <consortium name="The Broad Institute Genome Sequencing Center for Infectious Disease"/>
            <person name="Wu L."/>
            <person name="Ma J."/>
        </authorList>
    </citation>
    <scope>NUCLEOTIDE SEQUENCE [LARGE SCALE GENOMIC DNA]</scope>
    <source>
        <strain evidence="5">CGMCC 1.15772</strain>
    </source>
</reference>
<sequence length="359" mass="38034">MAAGWAGAEGFRHCKPQGADGRRVSAQAPGRFSLTGRGAQVATVSAPDLGMGIGYLGTAWSVAASGDTFLFPKQGILALATGQEGSETFLQVPGAPELTAPSASLTLSTASAGLPITPVLGLTETQSDRHQELRIGLLRPVPFTLTEERGGLTLRLFGASGGDSARTALQGGPARSAGWAALVGGTELRLETGTLLGYSAQYRPGPQGTELLLQLRRPQPLGNPPLAGQHIVLDAGHGGDELGGAGPLRIPEKDLVLPLTLRIAQLLRAQGAQVTLTRDRDIKVPLYQRPLLAEQLGADLLVSIHANALPDGIDPRTRRGPAPTTLTLRRCPWLRLFRGAWWPLYRSREMTGCIRRTWL</sequence>
<dbReference type="InterPro" id="IPR050695">
    <property type="entry name" value="N-acetylmuramoyl_amidase_3"/>
</dbReference>
<organism evidence="4 5">
    <name type="scientific">Deinococcus lacus</name>
    <dbReference type="NCBI Taxonomy" id="392561"/>
    <lineage>
        <taxon>Bacteria</taxon>
        <taxon>Thermotogati</taxon>
        <taxon>Deinococcota</taxon>
        <taxon>Deinococci</taxon>
        <taxon>Deinococcales</taxon>
        <taxon>Deinococcaceae</taxon>
        <taxon>Deinococcus</taxon>
    </lineage>
</organism>
<dbReference type="PANTHER" id="PTHR30404">
    <property type="entry name" value="N-ACETYLMURAMOYL-L-ALANINE AMIDASE"/>
    <property type="match status" value="1"/>
</dbReference>
<feature type="domain" description="MurNAc-LAA" evidence="3">
    <location>
        <begin position="231"/>
        <end position="311"/>
    </location>
</feature>
<dbReference type="RefSeq" id="WP_380083934.1">
    <property type="nucleotide sequence ID" value="NZ_JBHSWD010000002.1"/>
</dbReference>
<evidence type="ECO:0000256" key="1">
    <source>
        <dbReference type="ARBA" id="ARBA00022801"/>
    </source>
</evidence>
<dbReference type="SUPFAM" id="SSF53187">
    <property type="entry name" value="Zn-dependent exopeptidases"/>
    <property type="match status" value="1"/>
</dbReference>
<dbReference type="Gene3D" id="3.40.630.40">
    <property type="entry name" value="Zn-dependent exopeptidases"/>
    <property type="match status" value="1"/>
</dbReference>
<dbReference type="InterPro" id="IPR002508">
    <property type="entry name" value="MurNAc-LAA_cat"/>
</dbReference>
<keyword evidence="5" id="KW-1185">Reference proteome</keyword>
<feature type="region of interest" description="Disordered" evidence="2">
    <location>
        <begin position="1"/>
        <end position="24"/>
    </location>
</feature>